<evidence type="ECO:0000256" key="6">
    <source>
        <dbReference type="ARBA" id="ARBA00022801"/>
    </source>
</evidence>
<dbReference type="Pfam" id="PF02578">
    <property type="entry name" value="Cu-oxidase_4"/>
    <property type="match status" value="1"/>
</dbReference>
<dbReference type="AlphaFoldDB" id="A0A1M6PPH9"/>
<comment type="catalytic activity">
    <reaction evidence="1">
        <text>inosine + phosphate = alpha-D-ribose 1-phosphate + hypoxanthine</text>
        <dbReference type="Rhea" id="RHEA:27646"/>
        <dbReference type="ChEBI" id="CHEBI:17368"/>
        <dbReference type="ChEBI" id="CHEBI:17596"/>
        <dbReference type="ChEBI" id="CHEBI:43474"/>
        <dbReference type="ChEBI" id="CHEBI:57720"/>
        <dbReference type="EC" id="2.4.2.1"/>
    </reaction>
    <physiologicalReaction direction="left-to-right" evidence="1">
        <dbReference type="Rhea" id="RHEA:27647"/>
    </physiologicalReaction>
</comment>
<name>A0A1M6PPH9_9FIRM</name>
<dbReference type="Proteomes" id="UP000183997">
    <property type="component" value="Unassembled WGS sequence"/>
</dbReference>
<dbReference type="GO" id="GO:0017061">
    <property type="term" value="F:S-methyl-5-thioadenosine phosphorylase activity"/>
    <property type="evidence" value="ECO:0007669"/>
    <property type="project" value="UniProtKB-EC"/>
</dbReference>
<dbReference type="InterPro" id="IPR011324">
    <property type="entry name" value="Cytotoxic_necrot_fac-like_cat"/>
</dbReference>
<dbReference type="STRING" id="1121421.SAMN02745123_00710"/>
<dbReference type="OrthoDB" id="4279at2"/>
<evidence type="ECO:0000256" key="10">
    <source>
        <dbReference type="ARBA" id="ARBA00049893"/>
    </source>
</evidence>
<evidence type="ECO:0000256" key="1">
    <source>
        <dbReference type="ARBA" id="ARBA00000553"/>
    </source>
</evidence>
<evidence type="ECO:0000256" key="7">
    <source>
        <dbReference type="ARBA" id="ARBA00022833"/>
    </source>
</evidence>
<comment type="catalytic activity">
    <reaction evidence="8">
        <text>adenosine + H2O + H(+) = inosine + NH4(+)</text>
        <dbReference type="Rhea" id="RHEA:24408"/>
        <dbReference type="ChEBI" id="CHEBI:15377"/>
        <dbReference type="ChEBI" id="CHEBI:15378"/>
        <dbReference type="ChEBI" id="CHEBI:16335"/>
        <dbReference type="ChEBI" id="CHEBI:17596"/>
        <dbReference type="ChEBI" id="CHEBI:28938"/>
        <dbReference type="EC" id="3.5.4.4"/>
    </reaction>
    <physiologicalReaction direction="left-to-right" evidence="8">
        <dbReference type="Rhea" id="RHEA:24409"/>
    </physiologicalReaction>
</comment>
<dbReference type="NCBIfam" id="TIGR00726">
    <property type="entry name" value="peptidoglycan editing factor PgeF"/>
    <property type="match status" value="1"/>
</dbReference>
<keyword evidence="13" id="KW-1185">Reference proteome</keyword>
<dbReference type="CDD" id="cd16833">
    <property type="entry name" value="YfiH"/>
    <property type="match status" value="1"/>
</dbReference>
<dbReference type="PANTHER" id="PTHR30616:SF2">
    <property type="entry name" value="PURINE NUCLEOSIDE PHOSPHORYLASE LACC1"/>
    <property type="match status" value="1"/>
</dbReference>
<evidence type="ECO:0000256" key="4">
    <source>
        <dbReference type="ARBA" id="ARBA00022679"/>
    </source>
</evidence>
<dbReference type="RefSeq" id="WP_072910978.1">
    <property type="nucleotide sequence ID" value="NZ_FRAR01000006.1"/>
</dbReference>
<dbReference type="EMBL" id="FRAR01000006">
    <property type="protein sequence ID" value="SHK09817.1"/>
    <property type="molecule type" value="Genomic_DNA"/>
</dbReference>
<evidence type="ECO:0000256" key="8">
    <source>
        <dbReference type="ARBA" id="ARBA00047989"/>
    </source>
</evidence>
<dbReference type="GO" id="GO:0005507">
    <property type="term" value="F:copper ion binding"/>
    <property type="evidence" value="ECO:0007669"/>
    <property type="project" value="TreeGrafter"/>
</dbReference>
<evidence type="ECO:0000256" key="5">
    <source>
        <dbReference type="ARBA" id="ARBA00022723"/>
    </source>
</evidence>
<evidence type="ECO:0000256" key="2">
    <source>
        <dbReference type="ARBA" id="ARBA00003215"/>
    </source>
</evidence>
<dbReference type="GO" id="GO:0016787">
    <property type="term" value="F:hydrolase activity"/>
    <property type="evidence" value="ECO:0007669"/>
    <property type="project" value="UniProtKB-KW"/>
</dbReference>
<keyword evidence="4" id="KW-0808">Transferase</keyword>
<dbReference type="InterPro" id="IPR003730">
    <property type="entry name" value="Cu_polyphenol_OxRdtase"/>
</dbReference>
<organism evidence="12 13">
    <name type="scientific">Desulforamulus aeronauticus DSM 10349</name>
    <dbReference type="NCBI Taxonomy" id="1121421"/>
    <lineage>
        <taxon>Bacteria</taxon>
        <taxon>Bacillati</taxon>
        <taxon>Bacillota</taxon>
        <taxon>Clostridia</taxon>
        <taxon>Eubacteriales</taxon>
        <taxon>Peptococcaceae</taxon>
        <taxon>Desulforamulus</taxon>
    </lineage>
</organism>
<keyword evidence="5" id="KW-0479">Metal-binding</keyword>
<evidence type="ECO:0000256" key="3">
    <source>
        <dbReference type="ARBA" id="ARBA00007353"/>
    </source>
</evidence>
<keyword evidence="6" id="KW-0378">Hydrolase</keyword>
<evidence type="ECO:0000313" key="13">
    <source>
        <dbReference type="Proteomes" id="UP000183997"/>
    </source>
</evidence>
<evidence type="ECO:0000256" key="9">
    <source>
        <dbReference type="ARBA" id="ARBA00048968"/>
    </source>
</evidence>
<dbReference type="PANTHER" id="PTHR30616">
    <property type="entry name" value="UNCHARACTERIZED PROTEIN YFIH"/>
    <property type="match status" value="1"/>
</dbReference>
<sequence>MHGITMERRGPLQYIQFASFQQTGKITHGFTTRLGGVSSVPYDGLNMAFHVGDDPEKVRMNRKLVCEALGVKAEDLVAGVQVHGSEVAVVTAEDRGRGALDYATALSDTDALITNVPEVPLSSYYADCVPILLYDPVKTCVGLAHAGWRGTVQGIAGKTVARMSEVYGSNPADILAAIGPSIGPCCYQVDVPVQQALAKKFSYWQELLTPAGTDRWLLNLWETNRKILLAAGVSGNHITVASLCTSCRHKELFSYRADRGKTGRMASLIMIKGG</sequence>
<dbReference type="Gene3D" id="3.60.140.10">
    <property type="entry name" value="CNF1/YfiH-like putative cysteine hydrolases"/>
    <property type="match status" value="1"/>
</dbReference>
<proteinExistence type="inferred from homology"/>
<comment type="function">
    <text evidence="2">Purine nucleoside enzyme that catalyzes the phosphorolysis of adenosine and inosine nucleosides, yielding D-ribose 1-phosphate and the respective free bases, adenine and hypoxanthine. Also catalyzes the phosphorolysis of S-methyl-5'-thioadenosine into adenine and S-methyl-5-thio-alpha-D-ribose 1-phosphate. Also has adenosine deaminase activity.</text>
</comment>
<keyword evidence="7" id="KW-0862">Zinc</keyword>
<comment type="similarity">
    <text evidence="3 11">Belongs to the purine nucleoside phosphorylase YfiH/LACC1 family.</text>
</comment>
<dbReference type="SUPFAM" id="SSF64438">
    <property type="entry name" value="CNF1/YfiH-like putative cysteine hydrolases"/>
    <property type="match status" value="1"/>
</dbReference>
<evidence type="ECO:0000256" key="11">
    <source>
        <dbReference type="RuleBase" id="RU361274"/>
    </source>
</evidence>
<reference evidence="13" key="1">
    <citation type="submission" date="2016-11" db="EMBL/GenBank/DDBJ databases">
        <authorList>
            <person name="Varghese N."/>
            <person name="Submissions S."/>
        </authorList>
    </citation>
    <scope>NUCLEOTIDE SEQUENCE [LARGE SCALE GENOMIC DNA]</scope>
    <source>
        <strain evidence="13">DSM 10349</strain>
    </source>
</reference>
<comment type="catalytic activity">
    <reaction evidence="9">
        <text>adenosine + phosphate = alpha-D-ribose 1-phosphate + adenine</text>
        <dbReference type="Rhea" id="RHEA:27642"/>
        <dbReference type="ChEBI" id="CHEBI:16335"/>
        <dbReference type="ChEBI" id="CHEBI:16708"/>
        <dbReference type="ChEBI" id="CHEBI:43474"/>
        <dbReference type="ChEBI" id="CHEBI:57720"/>
        <dbReference type="EC" id="2.4.2.1"/>
    </reaction>
    <physiologicalReaction direction="left-to-right" evidence="9">
        <dbReference type="Rhea" id="RHEA:27643"/>
    </physiologicalReaction>
</comment>
<gene>
    <name evidence="12" type="ORF">SAMN02745123_00710</name>
</gene>
<evidence type="ECO:0000313" key="12">
    <source>
        <dbReference type="EMBL" id="SHK09817.1"/>
    </source>
</evidence>
<comment type="catalytic activity">
    <reaction evidence="10">
        <text>S-methyl-5'-thioadenosine + phosphate = 5-(methylsulfanyl)-alpha-D-ribose 1-phosphate + adenine</text>
        <dbReference type="Rhea" id="RHEA:11852"/>
        <dbReference type="ChEBI" id="CHEBI:16708"/>
        <dbReference type="ChEBI" id="CHEBI:17509"/>
        <dbReference type="ChEBI" id="CHEBI:43474"/>
        <dbReference type="ChEBI" id="CHEBI:58533"/>
        <dbReference type="EC" id="2.4.2.28"/>
    </reaction>
    <physiologicalReaction direction="left-to-right" evidence="10">
        <dbReference type="Rhea" id="RHEA:11853"/>
    </physiologicalReaction>
</comment>
<protein>
    <recommendedName>
        <fullName evidence="11">Purine nucleoside phosphorylase</fullName>
    </recommendedName>
</protein>
<accession>A0A1M6PPH9</accession>
<dbReference type="InterPro" id="IPR038371">
    <property type="entry name" value="Cu_polyphenol_OxRdtase_sf"/>
</dbReference>